<feature type="region of interest" description="Disordered" evidence="8">
    <location>
        <begin position="126"/>
        <end position="167"/>
    </location>
</feature>
<dbReference type="GO" id="GO:0006355">
    <property type="term" value="P:regulation of DNA-templated transcription"/>
    <property type="evidence" value="ECO:0007669"/>
    <property type="project" value="UniProtKB-ARBA"/>
</dbReference>
<reference evidence="10" key="1">
    <citation type="submission" date="2025-02" db="EMBL/GenBank/DDBJ databases">
        <authorList>
            <consortium name="NCBI Genome Project"/>
        </authorList>
    </citation>
    <scope>NUCLEOTIDE SEQUENCE</scope>
</reference>
<dbReference type="PANTHER" id="PTHR47782:SF1">
    <property type="entry name" value="PYRIMIDINE PATHWAY REGULATORY PROTEIN 1"/>
    <property type="match status" value="1"/>
</dbReference>
<dbReference type="CDD" id="cd12148">
    <property type="entry name" value="fungal_TF_MHR"/>
    <property type="match status" value="1"/>
</dbReference>
<dbReference type="GO" id="GO:0005634">
    <property type="term" value="C:nucleus"/>
    <property type="evidence" value="ECO:0007669"/>
    <property type="project" value="UniProtKB-SubCell"/>
</dbReference>
<evidence type="ECO:0000256" key="4">
    <source>
        <dbReference type="ARBA" id="ARBA00023015"/>
    </source>
</evidence>
<evidence type="ECO:0000256" key="6">
    <source>
        <dbReference type="ARBA" id="ARBA00023163"/>
    </source>
</evidence>
<dbReference type="GO" id="GO:0046872">
    <property type="term" value="F:metal ion binding"/>
    <property type="evidence" value="ECO:0007669"/>
    <property type="project" value="UniProtKB-KW"/>
</dbReference>
<evidence type="ECO:0000313" key="10">
    <source>
        <dbReference type="RefSeq" id="XP_059605473.1"/>
    </source>
</evidence>
<dbReference type="GeneID" id="4984600"/>
<dbReference type="InterPro" id="IPR036864">
    <property type="entry name" value="Zn2-C6_fun-type_DNA-bd_sf"/>
</dbReference>
<evidence type="ECO:0000256" key="2">
    <source>
        <dbReference type="ARBA" id="ARBA00022723"/>
    </source>
</evidence>
<dbReference type="InterPro" id="IPR001138">
    <property type="entry name" value="Zn2Cys6_DnaBD"/>
</dbReference>
<dbReference type="SMART" id="SM00066">
    <property type="entry name" value="GAL4"/>
    <property type="match status" value="1"/>
</dbReference>
<evidence type="ECO:0000256" key="1">
    <source>
        <dbReference type="ARBA" id="ARBA00004123"/>
    </source>
</evidence>
<sequence>MTSDNHHRQYHVQANLFIIEPFLSLCYLLQRIWLTATMQRKRILPARHPRYRTAPRGRIMTACARCQKRKIRCDGVTPVCGGCQRAHVDCVEGVSYVDELEARIEWLESIIREHLPHFDLCKPDEPERSTRLDRRHGGSVSRVSNQSSASEAHPSQTNNNKDDWGPARDITDQLGLISINAEADLRYLGPSSGLFFTRFVLTGLGRRAELAPESVSPSGETNFIPAELLDIQPKDLPSDLNQAQWLTQAYFQAVHGQFPFLHRPSHLELLQRAYNGIELLPIDQFQIYMVLAIGATIRSRQLKVLLSAEGYCASAIVHLDTIFQKSSVRGVQCMLLLQMYTFHNPSSAISLWTLHYHCLAHVLELGLHRNFRGSAFTEFDQEMRTRVFWCVYTMDRYLCTSLGRAIGIMDEQCDLRLPRDINDEDLQPDQPIPTQQSFTTIKDMSSAIHLFKLARFSAEIKCVLYCIDRNYPPYTQPTITDPNHWQQDMLHRLHEWKAAIPHHPPQSPVYYMNSLLEIKYHELVMLAVRPSPLFPYPSRSLVKLCFDSALQCTGLYHQLYVTSTLHYNRTIVQSLFLCTVTLFYCIWAPNGLGEEETTLDTVLHSLKSASDILSAAGEYWLEVKRTRDVLDCITRATMRRFARRLGQPSASFSSGNSGTLQRNSVQEPSIVDLPTTILNDRPSTDDITADDYGAGQVLNDPYYVPVQQPNATPEFMSFFMDPQPESAMELLDFSWDVFGGVDDVA</sequence>
<dbReference type="GO" id="GO:0009893">
    <property type="term" value="P:positive regulation of metabolic process"/>
    <property type="evidence" value="ECO:0007669"/>
    <property type="project" value="UniProtKB-ARBA"/>
</dbReference>
<dbReference type="InterPro" id="IPR052202">
    <property type="entry name" value="Yeast_MetPath_Reg"/>
</dbReference>
<keyword evidence="3" id="KW-0862">Zinc</keyword>
<dbReference type="PROSITE" id="PS50048">
    <property type="entry name" value="ZN2_CY6_FUNGAL_2"/>
    <property type="match status" value="1"/>
</dbReference>
<evidence type="ECO:0000256" key="8">
    <source>
        <dbReference type="SAM" id="MobiDB-lite"/>
    </source>
</evidence>
<reference evidence="10" key="2">
    <citation type="submission" date="2025-08" db="UniProtKB">
        <authorList>
            <consortium name="RefSeq"/>
        </authorList>
    </citation>
    <scope>IDENTIFICATION</scope>
</reference>
<dbReference type="GO" id="GO:0003677">
    <property type="term" value="F:DNA binding"/>
    <property type="evidence" value="ECO:0007669"/>
    <property type="project" value="UniProtKB-KW"/>
</dbReference>
<dbReference type="RefSeq" id="XP_059605473.1">
    <property type="nucleotide sequence ID" value="XM_059750187.1"/>
</dbReference>
<dbReference type="SMART" id="SM00906">
    <property type="entry name" value="Fungal_trans"/>
    <property type="match status" value="1"/>
</dbReference>
<feature type="domain" description="Zn(2)-C6 fungal-type" evidence="9">
    <location>
        <begin position="62"/>
        <end position="92"/>
    </location>
</feature>
<accession>A0AAJ8BYV0</accession>
<evidence type="ECO:0000256" key="5">
    <source>
        <dbReference type="ARBA" id="ARBA00023125"/>
    </source>
</evidence>
<evidence type="ECO:0000259" key="9">
    <source>
        <dbReference type="PROSITE" id="PS50048"/>
    </source>
</evidence>
<protein>
    <recommendedName>
        <fullName evidence="9">Zn(2)-C6 fungal-type domain-containing protein</fullName>
    </recommendedName>
</protein>
<dbReference type="Gene3D" id="4.10.240.10">
    <property type="entry name" value="Zn(2)-C6 fungal-type DNA-binding domain"/>
    <property type="match status" value="1"/>
</dbReference>
<comment type="subcellular location">
    <subcellularLocation>
        <location evidence="1">Nucleus</location>
    </subcellularLocation>
</comment>
<dbReference type="Pfam" id="PF00172">
    <property type="entry name" value="Zn_clus"/>
    <property type="match status" value="1"/>
</dbReference>
<dbReference type="Pfam" id="PF04082">
    <property type="entry name" value="Fungal_trans"/>
    <property type="match status" value="1"/>
</dbReference>
<keyword evidence="6" id="KW-0804">Transcription</keyword>
<name>A0AAJ8BYV0_ASPNG</name>
<keyword evidence="5" id="KW-0238">DNA-binding</keyword>
<gene>
    <name evidence="10" type="ORF">An11g03690</name>
</gene>
<dbReference type="KEGG" id="ang:An11g03690"/>
<organism evidence="10">
    <name type="scientific">Aspergillus niger</name>
    <dbReference type="NCBI Taxonomy" id="5061"/>
    <lineage>
        <taxon>Eukaryota</taxon>
        <taxon>Fungi</taxon>
        <taxon>Dikarya</taxon>
        <taxon>Ascomycota</taxon>
        <taxon>Pezizomycotina</taxon>
        <taxon>Eurotiomycetes</taxon>
        <taxon>Eurotiomycetidae</taxon>
        <taxon>Eurotiales</taxon>
        <taxon>Aspergillaceae</taxon>
        <taxon>Aspergillus</taxon>
        <taxon>Aspergillus subgen. Circumdati</taxon>
    </lineage>
</organism>
<dbReference type="InterPro" id="IPR007219">
    <property type="entry name" value="XnlR_reg_dom"/>
</dbReference>
<dbReference type="AlphaFoldDB" id="A0AAJ8BYV0"/>
<dbReference type="PANTHER" id="PTHR47782">
    <property type="entry name" value="ZN(II)2CYS6 TRANSCRIPTION FACTOR (EUROFUNG)-RELATED"/>
    <property type="match status" value="1"/>
</dbReference>
<keyword evidence="7" id="KW-0539">Nucleus</keyword>
<evidence type="ECO:0000256" key="7">
    <source>
        <dbReference type="ARBA" id="ARBA00023242"/>
    </source>
</evidence>
<keyword evidence="2" id="KW-0479">Metal-binding</keyword>
<proteinExistence type="predicted"/>
<evidence type="ECO:0000256" key="3">
    <source>
        <dbReference type="ARBA" id="ARBA00022833"/>
    </source>
</evidence>
<feature type="compositionally biased region" description="Basic and acidic residues" evidence="8">
    <location>
        <begin position="126"/>
        <end position="136"/>
    </location>
</feature>
<dbReference type="SUPFAM" id="SSF57701">
    <property type="entry name" value="Zn2/Cys6 DNA-binding domain"/>
    <property type="match status" value="1"/>
</dbReference>
<dbReference type="CDD" id="cd00067">
    <property type="entry name" value="GAL4"/>
    <property type="match status" value="1"/>
</dbReference>
<keyword evidence="4" id="KW-0805">Transcription regulation</keyword>
<feature type="compositionally biased region" description="Low complexity" evidence="8">
    <location>
        <begin position="139"/>
        <end position="150"/>
    </location>
</feature>